<dbReference type="EMBL" id="LN835308">
    <property type="protein sequence ID" value="CRH04044.1"/>
    <property type="molecule type" value="Genomic_DNA"/>
</dbReference>
<keyword evidence="8" id="KW-1185">Reference proteome</keyword>
<evidence type="ECO:0000313" key="8">
    <source>
        <dbReference type="Proteomes" id="UP000220158"/>
    </source>
</evidence>
<evidence type="ECO:0000256" key="5">
    <source>
        <dbReference type="SAM" id="Coils"/>
    </source>
</evidence>
<comment type="similarity">
    <text evidence="1">Belongs to the DDI1 family.</text>
</comment>
<dbReference type="SUPFAM" id="SSF54236">
    <property type="entry name" value="Ubiquitin-like"/>
    <property type="match status" value="1"/>
</dbReference>
<dbReference type="InterPro" id="IPR029071">
    <property type="entry name" value="Ubiquitin-like_domsf"/>
</dbReference>
<dbReference type="InterPro" id="IPR021109">
    <property type="entry name" value="Peptidase_aspartic_dom_sf"/>
</dbReference>
<dbReference type="Gene3D" id="3.10.20.90">
    <property type="entry name" value="Phosphatidylinositol 3-kinase Catalytic Subunit, Chain A, domain 1"/>
    <property type="match status" value="1"/>
</dbReference>
<sequence length="369" mass="42771">MVFITISDDSKIITSLDVLEETEMSTIMNIIENDFSISMNVNELTYNGNALNKFDTIKKLNIKEGDLLFIRKKLSLDLISNETNNIKTTKNNNNNNNNLNKLSFNSLLEQLKEMQENEYIKKEAENLLHLKNDRSKMCVLEIQNKKLYDAINKQNIEEIKNILKEKYENEKKEKEREQQMYENALKNPLSEDSQKYIYENIYKNQINSNLALAQEHFPEAFGVVFMLYIPVEINKNVVHAFVDSGAQSSIMSKKCAEKCNILRLMDKRFTGIAKGVGTKTILGKIHMIDIKIGNHFYAVSLTIIDEYDIEFIFGLDLLKRHQCSIDLKQNALIIDNDKIPFLSEKDVISRSSQNIDFDITKDAMNDFYK</sequence>
<evidence type="ECO:0000256" key="2">
    <source>
        <dbReference type="ARBA" id="ARBA00022670"/>
    </source>
</evidence>
<evidence type="ECO:0000256" key="4">
    <source>
        <dbReference type="ARBA" id="ARBA00022801"/>
    </source>
</evidence>
<protein>
    <submittedName>
        <fullName evidence="7">DNA damage-inducible protein 1, putative</fullName>
    </submittedName>
</protein>
<keyword evidence="2" id="KW-0645">Protease</keyword>
<dbReference type="KEGG" id="prel:PRELSG_1341800"/>
<dbReference type="GeneID" id="39738352"/>
<dbReference type="Proteomes" id="UP000220158">
    <property type="component" value="Chromosome 13"/>
</dbReference>
<reference evidence="7 8" key="1">
    <citation type="submission" date="2015-04" db="EMBL/GenBank/DDBJ databases">
        <authorList>
            <consortium name="Pathogen Informatics"/>
        </authorList>
    </citation>
    <scope>NUCLEOTIDE SEQUENCE [LARGE SCALE GENOMIC DNA]</scope>
    <source>
        <strain evidence="7 8">SGS1</strain>
    </source>
</reference>
<accession>A0A1J1HDN7</accession>
<dbReference type="CDD" id="cd05479">
    <property type="entry name" value="RP_DDI"/>
    <property type="match status" value="1"/>
</dbReference>
<dbReference type="GO" id="GO:0004190">
    <property type="term" value="F:aspartic-type endopeptidase activity"/>
    <property type="evidence" value="ECO:0007669"/>
    <property type="project" value="UniProtKB-KW"/>
</dbReference>
<dbReference type="GO" id="GO:0006508">
    <property type="term" value="P:proteolysis"/>
    <property type="evidence" value="ECO:0007669"/>
    <property type="project" value="UniProtKB-KW"/>
</dbReference>
<keyword evidence="3" id="KW-0064">Aspartyl protease</keyword>
<organism evidence="7 8">
    <name type="scientific">Plasmodium relictum</name>
    <dbReference type="NCBI Taxonomy" id="85471"/>
    <lineage>
        <taxon>Eukaryota</taxon>
        <taxon>Sar</taxon>
        <taxon>Alveolata</taxon>
        <taxon>Apicomplexa</taxon>
        <taxon>Aconoidasida</taxon>
        <taxon>Haemosporida</taxon>
        <taxon>Plasmodiidae</taxon>
        <taxon>Plasmodium</taxon>
        <taxon>Plasmodium (Haemamoeba)</taxon>
    </lineage>
</organism>
<dbReference type="RefSeq" id="XP_028536050.1">
    <property type="nucleotide sequence ID" value="XM_028678955.1"/>
</dbReference>
<keyword evidence="4" id="KW-0378">Hydrolase</keyword>
<dbReference type="OMA" id="KIHMVDI"/>
<feature type="coiled-coil region" evidence="5">
    <location>
        <begin position="153"/>
        <end position="187"/>
    </location>
</feature>
<dbReference type="Pfam" id="PF09668">
    <property type="entry name" value="Asp_protease"/>
    <property type="match status" value="1"/>
</dbReference>
<proteinExistence type="inferred from homology"/>
<name>A0A1J1HDN7_PLARL</name>
<evidence type="ECO:0000259" key="6">
    <source>
        <dbReference type="Pfam" id="PF09668"/>
    </source>
</evidence>
<gene>
    <name evidence="7" type="primary">DDI1</name>
    <name evidence="7" type="ORF">PRELSG_1341800</name>
</gene>
<dbReference type="AlphaFoldDB" id="A0A1J1HDN7"/>
<dbReference type="PANTHER" id="PTHR12917">
    <property type="entry name" value="ASPARTYL PROTEASE DDI-RELATED"/>
    <property type="match status" value="1"/>
</dbReference>
<dbReference type="OrthoDB" id="1047367at2759"/>
<evidence type="ECO:0000256" key="1">
    <source>
        <dbReference type="ARBA" id="ARBA00009136"/>
    </source>
</evidence>
<dbReference type="VEuPathDB" id="PlasmoDB:PRELSG_1341800"/>
<keyword evidence="5" id="KW-0175">Coiled coil</keyword>
<dbReference type="PANTHER" id="PTHR12917:SF1">
    <property type="entry name" value="AT13091P"/>
    <property type="match status" value="1"/>
</dbReference>
<dbReference type="Gene3D" id="2.40.70.10">
    <property type="entry name" value="Acid Proteases"/>
    <property type="match status" value="1"/>
</dbReference>
<dbReference type="InterPro" id="IPR019103">
    <property type="entry name" value="Peptidase_aspartic_DDI1-type"/>
</dbReference>
<dbReference type="SUPFAM" id="SSF50630">
    <property type="entry name" value="Acid proteases"/>
    <property type="match status" value="1"/>
</dbReference>
<evidence type="ECO:0000313" key="7">
    <source>
        <dbReference type="EMBL" id="CRH04044.1"/>
    </source>
</evidence>
<evidence type="ECO:0000256" key="3">
    <source>
        <dbReference type="ARBA" id="ARBA00022750"/>
    </source>
</evidence>
<feature type="domain" description="Aspartic peptidase DDI1-type" evidence="6">
    <location>
        <begin position="218"/>
        <end position="326"/>
    </location>
</feature>